<evidence type="ECO:0000313" key="3">
    <source>
        <dbReference type="EMBL" id="KRL23059.1"/>
    </source>
</evidence>
<dbReference type="Proteomes" id="UP000051439">
    <property type="component" value="Unassembled WGS sequence"/>
</dbReference>
<comment type="caution">
    <text evidence="3">The sequence shown here is derived from an EMBL/GenBank/DDBJ whole genome shotgun (WGS) entry which is preliminary data.</text>
</comment>
<dbReference type="PATRIC" id="fig|1423766.4.peg.1129"/>
<dbReference type="SUPFAM" id="SSF52266">
    <property type="entry name" value="SGNH hydrolase"/>
    <property type="match status" value="1"/>
</dbReference>
<accession>A0A0R1P1V4</accession>
<dbReference type="Pfam" id="PF13472">
    <property type="entry name" value="Lipase_GDSL_2"/>
    <property type="match status" value="1"/>
</dbReference>
<feature type="signal peptide" evidence="1">
    <location>
        <begin position="1"/>
        <end position="23"/>
    </location>
</feature>
<proteinExistence type="predicted"/>
<evidence type="ECO:0000313" key="4">
    <source>
        <dbReference type="Proteomes" id="UP000051439"/>
    </source>
</evidence>
<evidence type="ECO:0000259" key="2">
    <source>
        <dbReference type="Pfam" id="PF13472"/>
    </source>
</evidence>
<feature type="domain" description="SGNH hydrolase-type esterase" evidence="2">
    <location>
        <begin position="140"/>
        <end position="336"/>
    </location>
</feature>
<organism evidence="3 4">
    <name type="scientific">Lentilactobacillus kisonensis DSM 19906 = JCM 15041</name>
    <dbReference type="NCBI Taxonomy" id="1423766"/>
    <lineage>
        <taxon>Bacteria</taxon>
        <taxon>Bacillati</taxon>
        <taxon>Bacillota</taxon>
        <taxon>Bacilli</taxon>
        <taxon>Lactobacillales</taxon>
        <taxon>Lactobacillaceae</taxon>
        <taxon>Lentilactobacillus</taxon>
    </lineage>
</organism>
<dbReference type="RefSeq" id="WP_008857815.1">
    <property type="nucleotide sequence ID" value="NZ_AZEB01000002.1"/>
</dbReference>
<evidence type="ECO:0000256" key="1">
    <source>
        <dbReference type="SAM" id="SignalP"/>
    </source>
</evidence>
<dbReference type="InterPro" id="IPR013830">
    <property type="entry name" value="SGNH_hydro"/>
</dbReference>
<gene>
    <name evidence="3" type="ORF">FC98_GL001094</name>
</gene>
<dbReference type="AlphaFoldDB" id="A0A0R1P1V4"/>
<reference evidence="3 4" key="1">
    <citation type="journal article" date="2015" name="Genome Announc.">
        <title>Expanding the biotechnology potential of lactobacilli through comparative genomics of 213 strains and associated genera.</title>
        <authorList>
            <person name="Sun Z."/>
            <person name="Harris H.M."/>
            <person name="McCann A."/>
            <person name="Guo C."/>
            <person name="Argimon S."/>
            <person name="Zhang W."/>
            <person name="Yang X."/>
            <person name="Jeffery I.B."/>
            <person name="Cooney J.C."/>
            <person name="Kagawa T.F."/>
            <person name="Liu W."/>
            <person name="Song Y."/>
            <person name="Salvetti E."/>
            <person name="Wrobel A."/>
            <person name="Rasinkangas P."/>
            <person name="Parkhill J."/>
            <person name="Rea M.C."/>
            <person name="O'Sullivan O."/>
            <person name="Ritari J."/>
            <person name="Douillard F.P."/>
            <person name="Paul Ross R."/>
            <person name="Yang R."/>
            <person name="Briner A.E."/>
            <person name="Felis G.E."/>
            <person name="de Vos W.M."/>
            <person name="Barrangou R."/>
            <person name="Klaenhammer T.R."/>
            <person name="Caufield P.W."/>
            <person name="Cui Y."/>
            <person name="Zhang H."/>
            <person name="O'Toole P.W."/>
        </authorList>
    </citation>
    <scope>NUCLEOTIDE SEQUENCE [LARGE SCALE GENOMIC DNA]</scope>
    <source>
        <strain evidence="3 4">DSM 19906</strain>
    </source>
</reference>
<name>A0A0R1P1V4_9LACO</name>
<dbReference type="EMBL" id="AZEB01000002">
    <property type="protein sequence ID" value="KRL23059.1"/>
    <property type="molecule type" value="Genomic_DNA"/>
</dbReference>
<keyword evidence="4" id="KW-1185">Reference proteome</keyword>
<dbReference type="InterPro" id="IPR036514">
    <property type="entry name" value="SGNH_hydro_sf"/>
</dbReference>
<keyword evidence="1" id="KW-0732">Signal</keyword>
<feature type="chain" id="PRO_5038704533" description="SGNH hydrolase-type esterase domain-containing protein" evidence="1">
    <location>
        <begin position="24"/>
        <end position="349"/>
    </location>
</feature>
<dbReference type="Gene3D" id="3.40.50.1110">
    <property type="entry name" value="SGNH hydrolase"/>
    <property type="match status" value="1"/>
</dbReference>
<sequence length="349" mass="39208">MISINKRAVILVAAFVVATLSFGFGCDSTADTGTAKVSVHFQAPIHAHAYALKKNATLYSNLKLTKKSSSNAFLNTTWYRNKIASVSINGKHVYVYRLTSANNKHTYWVLHSQIKGIYSPSFNIKLPQAGNKFAGKQIGVFGDSIPSGWDGYHFYLNNSYFDWLSKYLGTNKRVMNDAVPNAKIVGHRFAYIGTKRVAQDLPVAISYHQSQIKKMNMIFIHIGTNDYTNLSGSGNLRNVTRHLYHDVMTIKRINPNAHIYGVLPISRYDELGESRQNMVNQSGYTYGQLREAEARVYHKLGATIINFQKFAPNIITDQNKDLTLEDHEIHPTAQTAQKMGYALAKHLAK</sequence>
<protein>
    <recommendedName>
        <fullName evidence="2">SGNH hydrolase-type esterase domain-containing protein</fullName>
    </recommendedName>
</protein>
<dbReference type="CDD" id="cd00229">
    <property type="entry name" value="SGNH_hydrolase"/>
    <property type="match status" value="1"/>
</dbReference>
<dbReference type="PROSITE" id="PS51257">
    <property type="entry name" value="PROKAR_LIPOPROTEIN"/>
    <property type="match status" value="1"/>
</dbReference>